<dbReference type="PANTHER" id="PTHR43248">
    <property type="entry name" value="2-SUCCINYL-6-HYDROXY-2,4-CYCLOHEXADIENE-1-CARBOXYLATE SYNTHASE"/>
    <property type="match status" value="1"/>
</dbReference>
<accession>A0A9W8JVI6</accession>
<sequence length="542" mass="58132">MKSTLLFLQLALGAASLASDLPVFSRYSRRQDVPTFDWDSIAPSTTLNWVTCYSEATQCTRLSVPLNYSDPGAGSAAIALLRIPSPLGLAGSPAYRGPVLINPGGPGGSGVEYVLSSIGSEIASVIGEEFDVIGFDPRGVANSTPRILSIFNNDVERAEFGLGYNDYDMEVSSLPTLPGRWARMQVFGSLAQGRDNGLLSHVTTDNVARDMMSIVKAHGREKLQYWGFSYGTVLGATFAALFPDNIERAILDGVLYFDGYYAADRINDIVDADKVLQTFFDGCAAAGPDLCAFHSPQPSAIKQRLDALYERVLRQPVPAYSPSLPQYGVLDYALLKSTVFAMLYAPYLAFPILAQGLKLLEDGDASLLYQLAMPRGGEVIAVVDCADGTPVSDSPATLAEYAKQASMKSSFGSQVAAVRLLCSGWKIHPNSFKGPITANTSYPLLIIGNTLDPITPLAAAKEAVKAFPGSVLLTQDSPGHASVTTPSECTYRHVRNYFLNGTLPIVGTICNVTTPLFPPRSANGNDSTSVAAEYVKRRMFIV</sequence>
<feature type="domain" description="Peptidase S33 tripeptidyl aminopeptidase-like C-terminal" evidence="4">
    <location>
        <begin position="411"/>
        <end position="510"/>
    </location>
</feature>
<dbReference type="Gene3D" id="3.40.50.1820">
    <property type="entry name" value="alpha/beta hydrolase"/>
    <property type="match status" value="1"/>
</dbReference>
<proteinExistence type="inferred from homology"/>
<evidence type="ECO:0000256" key="2">
    <source>
        <dbReference type="ARBA" id="ARBA00022801"/>
    </source>
</evidence>
<dbReference type="PANTHER" id="PTHR43248:SF25">
    <property type="entry name" value="AB HYDROLASE-1 DOMAIN-CONTAINING PROTEIN-RELATED"/>
    <property type="match status" value="1"/>
</dbReference>
<dbReference type="OrthoDB" id="425534at2759"/>
<dbReference type="GO" id="GO:0016787">
    <property type="term" value="F:hydrolase activity"/>
    <property type="evidence" value="ECO:0007669"/>
    <property type="project" value="UniProtKB-KW"/>
</dbReference>
<keyword evidence="3" id="KW-0732">Signal</keyword>
<dbReference type="InterPro" id="IPR013595">
    <property type="entry name" value="Pept_S33_TAP-like_C"/>
</dbReference>
<evidence type="ECO:0000313" key="5">
    <source>
        <dbReference type="EMBL" id="KAJ3503513.1"/>
    </source>
</evidence>
<name>A0A9W8JVI6_9AGAR</name>
<protein>
    <recommendedName>
        <fullName evidence="4">Peptidase S33 tripeptidyl aminopeptidase-like C-terminal domain-containing protein</fullName>
    </recommendedName>
</protein>
<evidence type="ECO:0000313" key="6">
    <source>
        <dbReference type="Proteomes" id="UP001148786"/>
    </source>
</evidence>
<organism evidence="5 6">
    <name type="scientific">Agrocybe chaxingu</name>
    <dbReference type="NCBI Taxonomy" id="84603"/>
    <lineage>
        <taxon>Eukaryota</taxon>
        <taxon>Fungi</taxon>
        <taxon>Dikarya</taxon>
        <taxon>Basidiomycota</taxon>
        <taxon>Agaricomycotina</taxon>
        <taxon>Agaricomycetes</taxon>
        <taxon>Agaricomycetidae</taxon>
        <taxon>Agaricales</taxon>
        <taxon>Agaricineae</taxon>
        <taxon>Strophariaceae</taxon>
        <taxon>Agrocybe</taxon>
    </lineage>
</organism>
<evidence type="ECO:0000256" key="3">
    <source>
        <dbReference type="SAM" id="SignalP"/>
    </source>
</evidence>
<evidence type="ECO:0000256" key="1">
    <source>
        <dbReference type="ARBA" id="ARBA00010088"/>
    </source>
</evidence>
<comment type="similarity">
    <text evidence="1">Belongs to the peptidase S33 family.</text>
</comment>
<feature type="chain" id="PRO_5040924835" description="Peptidase S33 tripeptidyl aminopeptidase-like C-terminal domain-containing protein" evidence="3">
    <location>
        <begin position="19"/>
        <end position="542"/>
    </location>
</feature>
<dbReference type="AlphaFoldDB" id="A0A9W8JVI6"/>
<comment type="caution">
    <text evidence="5">The sequence shown here is derived from an EMBL/GenBank/DDBJ whole genome shotgun (WGS) entry which is preliminary data.</text>
</comment>
<dbReference type="Pfam" id="PF08386">
    <property type="entry name" value="Abhydrolase_4"/>
    <property type="match status" value="1"/>
</dbReference>
<evidence type="ECO:0000259" key="4">
    <source>
        <dbReference type="Pfam" id="PF08386"/>
    </source>
</evidence>
<feature type="signal peptide" evidence="3">
    <location>
        <begin position="1"/>
        <end position="18"/>
    </location>
</feature>
<gene>
    <name evidence="5" type="ORF">NLJ89_g8397</name>
</gene>
<dbReference type="EMBL" id="JANKHO010001131">
    <property type="protein sequence ID" value="KAJ3503513.1"/>
    <property type="molecule type" value="Genomic_DNA"/>
</dbReference>
<dbReference type="Proteomes" id="UP001148786">
    <property type="component" value="Unassembled WGS sequence"/>
</dbReference>
<keyword evidence="6" id="KW-1185">Reference proteome</keyword>
<dbReference type="InterPro" id="IPR029058">
    <property type="entry name" value="AB_hydrolase_fold"/>
</dbReference>
<reference evidence="5" key="1">
    <citation type="submission" date="2022-07" db="EMBL/GenBank/DDBJ databases">
        <title>Genome Sequence of Agrocybe chaxingu.</title>
        <authorList>
            <person name="Buettner E."/>
        </authorList>
    </citation>
    <scope>NUCLEOTIDE SEQUENCE</scope>
    <source>
        <strain evidence="5">MP-N11</strain>
    </source>
</reference>
<dbReference type="SUPFAM" id="SSF53474">
    <property type="entry name" value="alpha/beta-Hydrolases"/>
    <property type="match status" value="1"/>
</dbReference>
<keyword evidence="2" id="KW-0378">Hydrolase</keyword>
<dbReference type="InterPro" id="IPR051601">
    <property type="entry name" value="Serine_prot/Carboxylest_S33"/>
</dbReference>